<dbReference type="GO" id="GO:0005737">
    <property type="term" value="C:cytoplasm"/>
    <property type="evidence" value="ECO:0007669"/>
    <property type="project" value="TreeGrafter"/>
</dbReference>
<dbReference type="GeneID" id="54471864"/>
<dbReference type="Gene3D" id="3.40.50.1240">
    <property type="entry name" value="Phosphoglycerate mutase-like"/>
    <property type="match status" value="1"/>
</dbReference>
<dbReference type="OrthoDB" id="496981at2759"/>
<dbReference type="InterPro" id="IPR029033">
    <property type="entry name" value="His_PPase_superfam"/>
</dbReference>
<name>A0A6A6Q0Y0_9PEZI</name>
<gene>
    <name evidence="1" type="ORF">BDY17DRAFT_247930</name>
</gene>
<dbReference type="AlphaFoldDB" id="A0A6A6Q0Y0"/>
<dbReference type="Pfam" id="PF00300">
    <property type="entry name" value="His_Phos_1"/>
    <property type="match status" value="1"/>
</dbReference>
<dbReference type="InterPro" id="IPR050275">
    <property type="entry name" value="PGM_Phosphatase"/>
</dbReference>
<dbReference type="Proteomes" id="UP000799767">
    <property type="component" value="Unassembled WGS sequence"/>
</dbReference>
<evidence type="ECO:0000313" key="2">
    <source>
        <dbReference type="Proteomes" id="UP000799767"/>
    </source>
</evidence>
<protein>
    <submittedName>
        <fullName evidence="1">Histidine phosphatase superfamily</fullName>
    </submittedName>
</protein>
<dbReference type="RefSeq" id="XP_033591912.1">
    <property type="nucleotide sequence ID" value="XM_033730862.1"/>
</dbReference>
<reference evidence="1" key="1">
    <citation type="journal article" date="2020" name="Stud. Mycol.">
        <title>101 Dothideomycetes genomes: a test case for predicting lifestyles and emergence of pathogens.</title>
        <authorList>
            <person name="Haridas S."/>
            <person name="Albert R."/>
            <person name="Binder M."/>
            <person name="Bloem J."/>
            <person name="Labutti K."/>
            <person name="Salamov A."/>
            <person name="Andreopoulos B."/>
            <person name="Baker S."/>
            <person name="Barry K."/>
            <person name="Bills G."/>
            <person name="Bluhm B."/>
            <person name="Cannon C."/>
            <person name="Castanera R."/>
            <person name="Culley D."/>
            <person name="Daum C."/>
            <person name="Ezra D."/>
            <person name="Gonzalez J."/>
            <person name="Henrissat B."/>
            <person name="Kuo A."/>
            <person name="Liang C."/>
            <person name="Lipzen A."/>
            <person name="Lutzoni F."/>
            <person name="Magnuson J."/>
            <person name="Mondo S."/>
            <person name="Nolan M."/>
            <person name="Ohm R."/>
            <person name="Pangilinan J."/>
            <person name="Park H.-J."/>
            <person name="Ramirez L."/>
            <person name="Alfaro M."/>
            <person name="Sun H."/>
            <person name="Tritt A."/>
            <person name="Yoshinaga Y."/>
            <person name="Zwiers L.-H."/>
            <person name="Turgeon B."/>
            <person name="Goodwin S."/>
            <person name="Spatafora J."/>
            <person name="Crous P."/>
            <person name="Grigoriev I."/>
        </authorList>
    </citation>
    <scope>NUCLEOTIDE SEQUENCE</scope>
    <source>
        <strain evidence="1">CBS 113389</strain>
    </source>
</reference>
<evidence type="ECO:0000313" key="1">
    <source>
        <dbReference type="EMBL" id="KAF2485343.1"/>
    </source>
</evidence>
<keyword evidence="2" id="KW-1185">Reference proteome</keyword>
<dbReference type="SUPFAM" id="SSF53254">
    <property type="entry name" value="Phosphoglycerate mutase-like"/>
    <property type="match status" value="1"/>
</dbReference>
<dbReference type="InterPro" id="IPR013078">
    <property type="entry name" value="His_Pase_superF_clade-1"/>
</dbReference>
<dbReference type="GO" id="GO:0016791">
    <property type="term" value="F:phosphatase activity"/>
    <property type="evidence" value="ECO:0007669"/>
    <property type="project" value="TreeGrafter"/>
</dbReference>
<dbReference type="CDD" id="cd07067">
    <property type="entry name" value="HP_PGM_like"/>
    <property type="match status" value="1"/>
</dbReference>
<sequence length="295" mass="33698">MGSIPARKYSFESVKGFFLQDDPATNQTDFHYEAVNFGLIDRAYDTDTPGDADLTQWQRFAAYVRHLIETSPADTTYKLIYNGRHGEGYHNVGEAKYGTQAWNDYWSKLDGDGELYWFDAHLTAKGTQQALHNHAFLKRQFAQEKMPAPQKYYSSPLYRCLQTANLTYLHLDVPVDAPFTPTIKEMMREVMGEHTCDKRSSKAVIHKAVPSWNIETGFTEEDELWRPDHRETFAEHDARTHALLEDIFEHDSHAVLSFTSHSGAIASLLRVMGHREFGLPTGALIPLLVRATRTQ</sequence>
<organism evidence="1 2">
    <name type="scientific">Neohortaea acidophila</name>
    <dbReference type="NCBI Taxonomy" id="245834"/>
    <lineage>
        <taxon>Eukaryota</taxon>
        <taxon>Fungi</taxon>
        <taxon>Dikarya</taxon>
        <taxon>Ascomycota</taxon>
        <taxon>Pezizomycotina</taxon>
        <taxon>Dothideomycetes</taxon>
        <taxon>Dothideomycetidae</taxon>
        <taxon>Mycosphaerellales</taxon>
        <taxon>Teratosphaeriaceae</taxon>
        <taxon>Neohortaea</taxon>
    </lineage>
</organism>
<dbReference type="PANTHER" id="PTHR48100:SF1">
    <property type="entry name" value="HISTIDINE PHOSPHATASE FAMILY PROTEIN-RELATED"/>
    <property type="match status" value="1"/>
</dbReference>
<dbReference type="EMBL" id="MU001633">
    <property type="protein sequence ID" value="KAF2485343.1"/>
    <property type="molecule type" value="Genomic_DNA"/>
</dbReference>
<accession>A0A6A6Q0Y0</accession>
<proteinExistence type="predicted"/>
<dbReference type="PANTHER" id="PTHR48100">
    <property type="entry name" value="BROAD-SPECIFICITY PHOSPHATASE YOR283W-RELATED"/>
    <property type="match status" value="1"/>
</dbReference>